<evidence type="ECO:0000313" key="1">
    <source>
        <dbReference type="WBParaSite" id="GPUH_0002643001-mRNA-1"/>
    </source>
</evidence>
<proteinExistence type="predicted"/>
<accession>A0A183EZK9</accession>
<reference evidence="1" key="1">
    <citation type="submission" date="2016-06" db="UniProtKB">
        <authorList>
            <consortium name="WormBaseParasite"/>
        </authorList>
    </citation>
    <scope>IDENTIFICATION</scope>
</reference>
<name>A0A183EZK9_9BILA</name>
<sequence length="44" mass="5202">LLFEEKRDIQRRRLNIRKMAVNRRSATRTITGDAKNKGEDTVED</sequence>
<dbReference type="AlphaFoldDB" id="A0A183EZK9"/>
<protein>
    <submittedName>
        <fullName evidence="1">BZIP domain-containing protein</fullName>
    </submittedName>
</protein>
<dbReference type="WBParaSite" id="GPUH_0002643001-mRNA-1">
    <property type="protein sequence ID" value="GPUH_0002643001-mRNA-1"/>
    <property type="gene ID" value="GPUH_0002643001"/>
</dbReference>
<organism evidence="1">
    <name type="scientific">Gongylonema pulchrum</name>
    <dbReference type="NCBI Taxonomy" id="637853"/>
    <lineage>
        <taxon>Eukaryota</taxon>
        <taxon>Metazoa</taxon>
        <taxon>Ecdysozoa</taxon>
        <taxon>Nematoda</taxon>
        <taxon>Chromadorea</taxon>
        <taxon>Rhabditida</taxon>
        <taxon>Spirurina</taxon>
        <taxon>Spiruromorpha</taxon>
        <taxon>Spiruroidea</taxon>
        <taxon>Gongylonematidae</taxon>
        <taxon>Gongylonema</taxon>
    </lineage>
</organism>